<feature type="transmembrane region" description="Helical" evidence="1">
    <location>
        <begin position="78"/>
        <end position="101"/>
    </location>
</feature>
<feature type="transmembrane region" description="Helical" evidence="1">
    <location>
        <begin position="203"/>
        <end position="225"/>
    </location>
</feature>
<gene>
    <name evidence="2" type="ORF">GLV81_13340</name>
</gene>
<keyword evidence="1" id="KW-0472">Membrane</keyword>
<keyword evidence="1" id="KW-0812">Transmembrane</keyword>
<feature type="transmembrane region" description="Helical" evidence="1">
    <location>
        <begin position="279"/>
        <end position="299"/>
    </location>
</feature>
<evidence type="ECO:0000313" key="3">
    <source>
        <dbReference type="Proteomes" id="UP000426027"/>
    </source>
</evidence>
<protein>
    <submittedName>
        <fullName evidence="2">Uncharacterized protein</fullName>
    </submittedName>
</protein>
<feature type="transmembrane region" description="Helical" evidence="1">
    <location>
        <begin position="246"/>
        <end position="273"/>
    </location>
</feature>
<feature type="transmembrane region" description="Helical" evidence="1">
    <location>
        <begin position="342"/>
        <end position="361"/>
    </location>
</feature>
<keyword evidence="1" id="KW-1133">Transmembrane helix</keyword>
<proteinExistence type="predicted"/>
<sequence>MLVLKVSSPQKFKNIISYIQIVFAVLIYGGYQIVPRLFEKSVLKNTVIGEAPALLLAPPYWFAALLKESTQFSSHPVVLIAAALALLMPVLGIYVVVRFFAPTFNQKLAQISGSSGEAAVAKKVAGNRTTYSQMMANLFTNKGIEQASFLFSWRMMLRNRDFKLKVYPAIGYMLVIFAVSFLRDNSLSDVAEGLDLSSRKSNITIMMLLYITGLVSITSLGQMNFSEHYKAAWMFRVTPVATPGPILSGAVKASIIQFQLPAFMLVAVLLTIINGPMALLHVGVAFCNLSLMAVALVMFSNDYLPWSAPVNKNNQGSSVMKTLALMFALGILGLLHSLAFPYWWACVALGVLAGAAAWFSFRDLQKTGWHRLKTYQY</sequence>
<dbReference type="AlphaFoldDB" id="A0A6I6GBA0"/>
<keyword evidence="3" id="KW-1185">Reference proteome</keyword>
<dbReference type="RefSeq" id="WP_157479306.1">
    <property type="nucleotide sequence ID" value="NZ_CP046566.1"/>
</dbReference>
<reference evidence="2 3" key="1">
    <citation type="submission" date="2019-11" db="EMBL/GenBank/DDBJ databases">
        <authorList>
            <person name="Im W.T."/>
        </authorList>
    </citation>
    <scope>NUCLEOTIDE SEQUENCE [LARGE SCALE GENOMIC DNA]</scope>
    <source>
        <strain evidence="2 3">SB-02</strain>
    </source>
</reference>
<accession>A0A6I6GBA0</accession>
<feature type="transmembrane region" description="Helical" evidence="1">
    <location>
        <begin position="319"/>
        <end position="336"/>
    </location>
</feature>
<evidence type="ECO:0000256" key="1">
    <source>
        <dbReference type="SAM" id="Phobius"/>
    </source>
</evidence>
<dbReference type="Proteomes" id="UP000426027">
    <property type="component" value="Chromosome"/>
</dbReference>
<name>A0A6I6GBA0_9BACT</name>
<feature type="transmembrane region" description="Helical" evidence="1">
    <location>
        <begin position="164"/>
        <end position="183"/>
    </location>
</feature>
<feature type="transmembrane region" description="Helical" evidence="1">
    <location>
        <begin position="46"/>
        <end position="66"/>
    </location>
</feature>
<feature type="transmembrane region" description="Helical" evidence="1">
    <location>
        <begin position="15"/>
        <end position="34"/>
    </location>
</feature>
<organism evidence="2 3">
    <name type="scientific">Phnomibacter ginsenosidimutans</name>
    <dbReference type="NCBI Taxonomy" id="2676868"/>
    <lineage>
        <taxon>Bacteria</taxon>
        <taxon>Pseudomonadati</taxon>
        <taxon>Bacteroidota</taxon>
        <taxon>Chitinophagia</taxon>
        <taxon>Chitinophagales</taxon>
        <taxon>Chitinophagaceae</taxon>
        <taxon>Phnomibacter</taxon>
    </lineage>
</organism>
<dbReference type="EMBL" id="CP046566">
    <property type="protein sequence ID" value="QGW28953.1"/>
    <property type="molecule type" value="Genomic_DNA"/>
</dbReference>
<evidence type="ECO:0000313" key="2">
    <source>
        <dbReference type="EMBL" id="QGW28953.1"/>
    </source>
</evidence>
<dbReference type="KEGG" id="fls:GLV81_13340"/>